<feature type="transmembrane region" description="Helical" evidence="8">
    <location>
        <begin position="373"/>
        <end position="399"/>
    </location>
</feature>
<keyword evidence="4 8" id="KW-0812">Transmembrane</keyword>
<feature type="coiled-coil region" evidence="7">
    <location>
        <begin position="709"/>
        <end position="743"/>
    </location>
</feature>
<dbReference type="InterPro" id="IPR003864">
    <property type="entry name" value="CSC1/OSCA1-like_7TM"/>
</dbReference>
<keyword evidence="5 8" id="KW-1133">Transmembrane helix</keyword>
<feature type="domain" description="CSC1/OSCA1-like N-terminal transmembrane" evidence="11">
    <location>
        <begin position="12"/>
        <end position="159"/>
    </location>
</feature>
<comment type="subcellular location">
    <subcellularLocation>
        <location evidence="1">Membrane</location>
        <topology evidence="1">Multi-pass membrane protein</topology>
    </subcellularLocation>
</comment>
<evidence type="ECO:0000313" key="14">
    <source>
        <dbReference type="Proteomes" id="UP000094285"/>
    </source>
</evidence>
<name>A0A1E4SJ93_9ASCO</name>
<dbReference type="PANTHER" id="PTHR13018:SF26">
    <property type="entry name" value="DOMAIN PROTEIN, PUTATIVE (AFU_ORTHOLOGUE AFUA_5G10920)-RELATED"/>
    <property type="match status" value="1"/>
</dbReference>
<accession>A0A1E4SJ93</accession>
<keyword evidence="3" id="KW-0813">Transport</keyword>
<evidence type="ECO:0000256" key="8">
    <source>
        <dbReference type="SAM" id="Phobius"/>
    </source>
</evidence>
<dbReference type="InterPro" id="IPR032880">
    <property type="entry name" value="CSC1/OSCA1-like_N"/>
</dbReference>
<evidence type="ECO:0000256" key="1">
    <source>
        <dbReference type="ARBA" id="ARBA00004141"/>
    </source>
</evidence>
<evidence type="ECO:0000259" key="12">
    <source>
        <dbReference type="Pfam" id="PF14703"/>
    </source>
</evidence>
<feature type="transmembrane region" description="Helical" evidence="8">
    <location>
        <begin position="89"/>
        <end position="110"/>
    </location>
</feature>
<dbReference type="EMBL" id="KV453912">
    <property type="protein sequence ID" value="ODV79507.1"/>
    <property type="molecule type" value="Genomic_DNA"/>
</dbReference>
<dbReference type="GeneID" id="30981895"/>
<dbReference type="AlphaFoldDB" id="A0A1E4SJ93"/>
<evidence type="ECO:0000256" key="6">
    <source>
        <dbReference type="ARBA" id="ARBA00023136"/>
    </source>
</evidence>
<gene>
    <name evidence="13" type="ORF">CANTADRAFT_26404</name>
</gene>
<feature type="transmembrane region" description="Helical" evidence="8">
    <location>
        <begin position="590"/>
        <end position="612"/>
    </location>
</feature>
<dbReference type="RefSeq" id="XP_020064629.1">
    <property type="nucleotide sequence ID" value="XM_020207758.1"/>
</dbReference>
<evidence type="ECO:0000259" key="10">
    <source>
        <dbReference type="Pfam" id="PF12621"/>
    </source>
</evidence>
<evidence type="ECO:0000313" key="13">
    <source>
        <dbReference type="EMBL" id="ODV79507.1"/>
    </source>
</evidence>
<dbReference type="Pfam" id="PF14703">
    <property type="entry name" value="PHM7_cyt"/>
    <property type="match status" value="1"/>
</dbReference>
<feature type="transmembrane region" description="Helical" evidence="8">
    <location>
        <begin position="624"/>
        <end position="644"/>
    </location>
</feature>
<evidence type="ECO:0000256" key="4">
    <source>
        <dbReference type="ARBA" id="ARBA00022692"/>
    </source>
</evidence>
<feature type="domain" description="CSC1/OSCA1-like 7TM region" evidence="9">
    <location>
        <begin position="371"/>
        <end position="644"/>
    </location>
</feature>
<organism evidence="13 14">
    <name type="scientific">Suhomyces tanzawaensis NRRL Y-17324</name>
    <dbReference type="NCBI Taxonomy" id="984487"/>
    <lineage>
        <taxon>Eukaryota</taxon>
        <taxon>Fungi</taxon>
        <taxon>Dikarya</taxon>
        <taxon>Ascomycota</taxon>
        <taxon>Saccharomycotina</taxon>
        <taxon>Pichiomycetes</taxon>
        <taxon>Debaryomycetaceae</taxon>
        <taxon>Suhomyces</taxon>
    </lineage>
</organism>
<dbReference type="Pfam" id="PF12621">
    <property type="entry name" value="PHM7_ext"/>
    <property type="match status" value="1"/>
</dbReference>
<evidence type="ECO:0000259" key="9">
    <source>
        <dbReference type="Pfam" id="PF02714"/>
    </source>
</evidence>
<dbReference type="InterPro" id="IPR045122">
    <property type="entry name" value="Csc1-like"/>
</dbReference>
<evidence type="ECO:0000256" key="5">
    <source>
        <dbReference type="ARBA" id="ARBA00022989"/>
    </source>
</evidence>
<feature type="transmembrane region" description="Helical" evidence="8">
    <location>
        <begin position="512"/>
        <end position="541"/>
    </location>
</feature>
<dbReference type="OrthoDB" id="1076608at2759"/>
<dbReference type="InterPro" id="IPR022257">
    <property type="entry name" value="PHM7_ext"/>
</dbReference>
<evidence type="ECO:0000256" key="2">
    <source>
        <dbReference type="ARBA" id="ARBA00007779"/>
    </source>
</evidence>
<feature type="transmembrane region" description="Helical" evidence="8">
    <location>
        <begin position="138"/>
        <end position="157"/>
    </location>
</feature>
<evidence type="ECO:0000256" key="7">
    <source>
        <dbReference type="SAM" id="Coils"/>
    </source>
</evidence>
<feature type="domain" description="CSC1/OSCA1-like cytosolic" evidence="12">
    <location>
        <begin position="182"/>
        <end position="360"/>
    </location>
</feature>
<proteinExistence type="inferred from homology"/>
<feature type="transmembrane region" description="Helical" evidence="8">
    <location>
        <begin position="464"/>
        <end position="492"/>
    </location>
</feature>
<keyword evidence="6 8" id="KW-0472">Membrane</keyword>
<dbReference type="STRING" id="984487.A0A1E4SJ93"/>
<feature type="domain" description="10TM putative phosphate transporter extracellular tail" evidence="10">
    <location>
        <begin position="769"/>
        <end position="857"/>
    </location>
</feature>
<dbReference type="Pfam" id="PF13967">
    <property type="entry name" value="RSN1_TM"/>
    <property type="match status" value="1"/>
</dbReference>
<keyword evidence="7" id="KW-0175">Coiled coil</keyword>
<dbReference type="GO" id="GO:0005886">
    <property type="term" value="C:plasma membrane"/>
    <property type="evidence" value="ECO:0007669"/>
    <property type="project" value="TreeGrafter"/>
</dbReference>
<evidence type="ECO:0000259" key="11">
    <source>
        <dbReference type="Pfam" id="PF13967"/>
    </source>
</evidence>
<feature type="transmembrane region" description="Helical" evidence="8">
    <location>
        <begin position="562"/>
        <end position="584"/>
    </location>
</feature>
<evidence type="ECO:0000256" key="3">
    <source>
        <dbReference type="ARBA" id="ARBA00022448"/>
    </source>
</evidence>
<reference evidence="14" key="1">
    <citation type="submission" date="2016-05" db="EMBL/GenBank/DDBJ databases">
        <title>Comparative genomics of biotechnologically important yeasts.</title>
        <authorList>
            <consortium name="DOE Joint Genome Institute"/>
            <person name="Riley R."/>
            <person name="Haridas S."/>
            <person name="Wolfe K.H."/>
            <person name="Lopes M.R."/>
            <person name="Hittinger C.T."/>
            <person name="Goker M."/>
            <person name="Salamov A."/>
            <person name="Wisecaver J."/>
            <person name="Long T.M."/>
            <person name="Aerts A.L."/>
            <person name="Barry K."/>
            <person name="Choi C."/>
            <person name="Clum A."/>
            <person name="Coughlan A.Y."/>
            <person name="Deshpande S."/>
            <person name="Douglass A.P."/>
            <person name="Hanson S.J."/>
            <person name="Klenk H.-P."/>
            <person name="Labutti K."/>
            <person name="Lapidus A."/>
            <person name="Lindquist E."/>
            <person name="Lipzen A."/>
            <person name="Meier-Kolthoff J.P."/>
            <person name="Ohm R.A."/>
            <person name="Otillar R.P."/>
            <person name="Pangilinan J."/>
            <person name="Peng Y."/>
            <person name="Rokas A."/>
            <person name="Rosa C.A."/>
            <person name="Scheuner C."/>
            <person name="Sibirny A.A."/>
            <person name="Slot J.C."/>
            <person name="Stielow J.B."/>
            <person name="Sun H."/>
            <person name="Kurtzman C.P."/>
            <person name="Blackwell M."/>
            <person name="Grigoriev I.V."/>
            <person name="Jeffries T.W."/>
        </authorList>
    </citation>
    <scope>NUCLEOTIDE SEQUENCE [LARGE SCALE GENOMIC DNA]</scope>
    <source>
        <strain evidence="14">NRRL Y-17324</strain>
    </source>
</reference>
<keyword evidence="14" id="KW-1185">Reference proteome</keyword>
<sequence>MVASSSTSTSTVITTLVTNIVLCGIFVTCFLLLRLKFKRIYSPKASFDLVPEEKKPEPLPKDPFRWVYILLTKPHSFILQQAGLDGYFFLRYILVMAMFFMFGLLTWIILLPVNATNGNNNPGLDQLSIANVKHEKRYYAHVLVGWVFYGSLIYVIYRELFFYNSLRSAALSSPKYARQLSSRTVLFKCVPDSLLDEKQFFKMFDGVTRVHIPRTCRTLEAKIKQREGLVTKLEVAENKLLKLAVKHKLKADKKGETIEPADEISAYVPEKKRPTFKPHGMFTLKVDTIRYCLEEIPKIDEEIKQMQKNFRSFKPKNSLIVEFEDQYKAQMAYQVTVHHNPLRMQPTITGVEPADINWSNLRMFWWEAMTRRTIAFVAICALIILWSIPVAFVGVISNITYLTNKLPWLRWILKMPHQLLGIITGLLPTIMLSILMALLPLFIRGMAKVSGVASAQEVENYTQRAYFGFQVINGFLVTTIASSAASTVTQIVESPERALSILAGGLPKSSNFYISFLILQGLSVAGGSLFQVVGLFLYYILGYLLDGTLRKKYARFSGLGSMGWGTTFPVFTNLAVITLAYSIISPMILLFATVAFFLVYITYCYNLTYVFIEAPDNRGRHYPTALYQTFTGIYLGQICLLGIFAVGKGWGPIVLQVIGLIFTIYCHLNIKSSFGILLDVVPVDCMRPLDGVSHTPSSTSETEYRKKILDRRNRKSKKLEKEIENEKEENERVKNNLANDTEFQEEGIVPLLADRDFKTLNTPNPFFRFFRPDVYLNYRHAKELLPATFNIEPEQTNSKHAYNLPAATAACPSVWIPRDPMGLSTIEISEISKVVEVSDENSGFDEKGKIRFLGAPPL</sequence>
<dbReference type="InterPro" id="IPR027815">
    <property type="entry name" value="CSC1/OSCA1-like_cyt"/>
</dbReference>
<dbReference type="GO" id="GO:0005227">
    <property type="term" value="F:calcium-activated cation channel activity"/>
    <property type="evidence" value="ECO:0007669"/>
    <property type="project" value="InterPro"/>
</dbReference>
<dbReference type="PANTHER" id="PTHR13018">
    <property type="entry name" value="PROBABLE MEMBRANE PROTEIN DUF221-RELATED"/>
    <property type="match status" value="1"/>
</dbReference>
<protein>
    <submittedName>
        <fullName evidence="13">DUF221-domain-containing protein</fullName>
    </submittedName>
</protein>
<dbReference type="Pfam" id="PF02714">
    <property type="entry name" value="RSN1_7TM"/>
    <property type="match status" value="1"/>
</dbReference>
<feature type="transmembrane region" description="Helical" evidence="8">
    <location>
        <begin position="419"/>
        <end position="443"/>
    </location>
</feature>
<feature type="transmembrane region" description="Helical" evidence="8">
    <location>
        <begin position="12"/>
        <end position="33"/>
    </location>
</feature>
<comment type="similarity">
    <text evidence="2">Belongs to the CSC1 (TC 1.A.17) family.</text>
</comment>
<dbReference type="Proteomes" id="UP000094285">
    <property type="component" value="Unassembled WGS sequence"/>
</dbReference>